<dbReference type="Proteomes" id="UP000619743">
    <property type="component" value="Unassembled WGS sequence"/>
</dbReference>
<dbReference type="SUPFAM" id="SSF52218">
    <property type="entry name" value="Flavoproteins"/>
    <property type="match status" value="1"/>
</dbReference>
<keyword evidence="4" id="KW-0249">Electron transport</keyword>
<gene>
    <name evidence="6" type="ORF">GCM10011369_03500</name>
</gene>
<evidence type="ECO:0000256" key="1">
    <source>
        <dbReference type="ARBA" id="ARBA00001917"/>
    </source>
</evidence>
<dbReference type="Gene3D" id="3.40.50.360">
    <property type="match status" value="1"/>
</dbReference>
<keyword evidence="7" id="KW-1185">Reference proteome</keyword>
<dbReference type="NCBIfam" id="NF006531">
    <property type="entry name" value="PRK09004.1"/>
    <property type="match status" value="1"/>
</dbReference>
<evidence type="ECO:0000256" key="2">
    <source>
        <dbReference type="ARBA" id="ARBA00022630"/>
    </source>
</evidence>
<reference evidence="7" key="1">
    <citation type="journal article" date="2019" name="Int. J. Syst. Evol. Microbiol.">
        <title>The Global Catalogue of Microorganisms (GCM) 10K type strain sequencing project: providing services to taxonomists for standard genome sequencing and annotation.</title>
        <authorList>
            <consortium name="The Broad Institute Genomics Platform"/>
            <consortium name="The Broad Institute Genome Sequencing Center for Infectious Disease"/>
            <person name="Wu L."/>
            <person name="Ma J."/>
        </authorList>
    </citation>
    <scope>NUCLEOTIDE SEQUENCE [LARGE SCALE GENOMIC DNA]</scope>
    <source>
        <strain evidence="7">CGMCC 1.10130</strain>
    </source>
</reference>
<protein>
    <submittedName>
        <fullName evidence="6">Sulfite reductase</fullName>
    </submittedName>
</protein>
<dbReference type="OrthoDB" id="359268at2"/>
<dbReference type="PANTHER" id="PTHR19384">
    <property type="entry name" value="NITRIC OXIDE SYNTHASE-RELATED"/>
    <property type="match status" value="1"/>
</dbReference>
<evidence type="ECO:0000256" key="3">
    <source>
        <dbReference type="ARBA" id="ARBA00022643"/>
    </source>
</evidence>
<dbReference type="InterPro" id="IPR001094">
    <property type="entry name" value="Flavdoxin-like"/>
</dbReference>
<feature type="domain" description="Flavodoxin-like" evidence="5">
    <location>
        <begin position="4"/>
        <end position="147"/>
    </location>
</feature>
<dbReference type="GO" id="GO:0050660">
    <property type="term" value="F:flavin adenine dinucleotide binding"/>
    <property type="evidence" value="ECO:0007669"/>
    <property type="project" value="TreeGrafter"/>
</dbReference>
<accession>A0A8J2XN33</accession>
<dbReference type="InterPro" id="IPR008254">
    <property type="entry name" value="Flavodoxin/NO_synth"/>
</dbReference>
<evidence type="ECO:0000313" key="6">
    <source>
        <dbReference type="EMBL" id="GGA65353.1"/>
    </source>
</evidence>
<dbReference type="EMBL" id="BMDX01000001">
    <property type="protein sequence ID" value="GGA65353.1"/>
    <property type="molecule type" value="Genomic_DNA"/>
</dbReference>
<dbReference type="AlphaFoldDB" id="A0A8J2XN33"/>
<evidence type="ECO:0000256" key="4">
    <source>
        <dbReference type="ARBA" id="ARBA00022982"/>
    </source>
</evidence>
<keyword evidence="3" id="KW-0288">FMN</keyword>
<comment type="cofactor">
    <cofactor evidence="1">
        <name>FMN</name>
        <dbReference type="ChEBI" id="CHEBI:58210"/>
    </cofactor>
</comment>
<evidence type="ECO:0000313" key="7">
    <source>
        <dbReference type="Proteomes" id="UP000619743"/>
    </source>
</evidence>
<dbReference type="RefSeq" id="WP_087504347.1">
    <property type="nucleotide sequence ID" value="NZ_BMDX01000001.1"/>
</dbReference>
<dbReference type="Pfam" id="PF00258">
    <property type="entry name" value="Flavodoxin_1"/>
    <property type="match status" value="1"/>
</dbReference>
<dbReference type="GO" id="GO:0005829">
    <property type="term" value="C:cytosol"/>
    <property type="evidence" value="ECO:0007669"/>
    <property type="project" value="TreeGrafter"/>
</dbReference>
<dbReference type="GO" id="GO:0016491">
    <property type="term" value="F:oxidoreductase activity"/>
    <property type="evidence" value="ECO:0007669"/>
    <property type="project" value="TreeGrafter"/>
</dbReference>
<keyword evidence="2" id="KW-0285">Flavoprotein</keyword>
<dbReference type="PROSITE" id="PS50902">
    <property type="entry name" value="FLAVODOXIN_LIKE"/>
    <property type="match status" value="1"/>
</dbReference>
<dbReference type="InterPro" id="IPR029039">
    <property type="entry name" value="Flavoprotein-like_sf"/>
</dbReference>
<keyword evidence="4" id="KW-0813">Transport</keyword>
<proteinExistence type="predicted"/>
<comment type="caution">
    <text evidence="6">The sequence shown here is derived from an EMBL/GenBank/DDBJ whole genome shotgun (WGS) entry which is preliminary data.</text>
</comment>
<organism evidence="6 7">
    <name type="scientific">Neiella marina</name>
    <dbReference type="NCBI Taxonomy" id="508461"/>
    <lineage>
        <taxon>Bacteria</taxon>
        <taxon>Pseudomonadati</taxon>
        <taxon>Pseudomonadota</taxon>
        <taxon>Gammaproteobacteria</taxon>
        <taxon>Alteromonadales</taxon>
        <taxon>Echinimonadaceae</taxon>
        <taxon>Neiella</taxon>
    </lineage>
</organism>
<sequence>MTNIHILVGSMLGGSEYVADCLADDLAAAGHNCQVHIDFDDIAALTDNAVWLICSSTHGAGDLPDNIEPLADYLGQNPDLSHLQYGVIGIGDTSYDTFNQASITLDQLLQQTGAKRLGQPLHIDVQVDSLPEEPAQRWLKGWIEQYLTD</sequence>
<name>A0A8J2XN33_9GAMM</name>
<dbReference type="PANTHER" id="PTHR19384:SF128">
    <property type="entry name" value="NADPH OXIDOREDUCTASE A"/>
    <property type="match status" value="1"/>
</dbReference>
<evidence type="ECO:0000259" key="5">
    <source>
        <dbReference type="PROSITE" id="PS50902"/>
    </source>
</evidence>
<dbReference type="GO" id="GO:0010181">
    <property type="term" value="F:FMN binding"/>
    <property type="evidence" value="ECO:0007669"/>
    <property type="project" value="InterPro"/>
</dbReference>
<dbReference type="PRINTS" id="PR00369">
    <property type="entry name" value="FLAVODOXIN"/>
</dbReference>